<dbReference type="InterPro" id="IPR050267">
    <property type="entry name" value="Anti-sigma-factor_SerPK"/>
</dbReference>
<gene>
    <name evidence="3" type="ORF">GCM10020367_20980</name>
</gene>
<reference evidence="4" key="1">
    <citation type="journal article" date="2019" name="Int. J. Syst. Evol. Microbiol.">
        <title>The Global Catalogue of Microorganisms (GCM) 10K type strain sequencing project: providing services to taxonomists for standard genome sequencing and annotation.</title>
        <authorList>
            <consortium name="The Broad Institute Genomics Platform"/>
            <consortium name="The Broad Institute Genome Sequencing Center for Infectious Disease"/>
            <person name="Wu L."/>
            <person name="Ma J."/>
        </authorList>
    </citation>
    <scope>NUCLEOTIDE SEQUENCE [LARGE SCALE GENOMIC DNA]</scope>
    <source>
        <strain evidence="4">JCM 9651</strain>
    </source>
</reference>
<sequence length="154" mass="16435">MKTESTAFPELVAVVEPRERPKMPARSQMSLGLVGELSEVPRVRRELRAILYAWRVPRAIDDAMLVAGELIANAVVHAGGRDIELVASYGGGLLLIEVRDFSEKPPRPVADPGEATGGRGLALVHALTSDWGWTILAGGAKCTWALLAVRGATA</sequence>
<keyword evidence="4" id="KW-1185">Reference proteome</keyword>
<dbReference type="InterPro" id="IPR003594">
    <property type="entry name" value="HATPase_dom"/>
</dbReference>
<evidence type="ECO:0000313" key="3">
    <source>
        <dbReference type="EMBL" id="GAA3371216.1"/>
    </source>
</evidence>
<keyword evidence="1" id="KW-0418">Kinase</keyword>
<dbReference type="Pfam" id="PF13581">
    <property type="entry name" value="HATPase_c_2"/>
    <property type="match status" value="1"/>
</dbReference>
<dbReference type="PANTHER" id="PTHR35526">
    <property type="entry name" value="ANTI-SIGMA-F FACTOR RSBW-RELATED"/>
    <property type="match status" value="1"/>
</dbReference>
<keyword evidence="1" id="KW-0808">Transferase</keyword>
<feature type="domain" description="Histidine kinase/HSP90-like ATPase" evidence="2">
    <location>
        <begin position="36"/>
        <end position="131"/>
    </location>
</feature>
<dbReference type="Proteomes" id="UP001499990">
    <property type="component" value="Unassembled WGS sequence"/>
</dbReference>
<accession>A0ABP6S922</accession>
<keyword evidence="1" id="KW-0723">Serine/threonine-protein kinase</keyword>
<proteinExistence type="predicted"/>
<dbReference type="EMBL" id="BAAAYL010000001">
    <property type="protein sequence ID" value="GAA3371216.1"/>
    <property type="molecule type" value="Genomic_DNA"/>
</dbReference>
<evidence type="ECO:0000259" key="2">
    <source>
        <dbReference type="Pfam" id="PF13581"/>
    </source>
</evidence>
<dbReference type="Gene3D" id="3.30.565.10">
    <property type="entry name" value="Histidine kinase-like ATPase, C-terminal domain"/>
    <property type="match status" value="1"/>
</dbReference>
<organism evidence="3 4">
    <name type="scientific">Streptomyces sannanensis</name>
    <dbReference type="NCBI Taxonomy" id="285536"/>
    <lineage>
        <taxon>Bacteria</taxon>
        <taxon>Bacillati</taxon>
        <taxon>Actinomycetota</taxon>
        <taxon>Actinomycetes</taxon>
        <taxon>Kitasatosporales</taxon>
        <taxon>Streptomycetaceae</taxon>
        <taxon>Streptomyces</taxon>
    </lineage>
</organism>
<protein>
    <recommendedName>
        <fullName evidence="2">Histidine kinase/HSP90-like ATPase domain-containing protein</fullName>
    </recommendedName>
</protein>
<dbReference type="CDD" id="cd16936">
    <property type="entry name" value="HATPase_RsbW-like"/>
    <property type="match status" value="1"/>
</dbReference>
<name>A0ABP6S922_9ACTN</name>
<evidence type="ECO:0000313" key="4">
    <source>
        <dbReference type="Proteomes" id="UP001499990"/>
    </source>
</evidence>
<dbReference type="RefSeq" id="WP_345036016.1">
    <property type="nucleotide sequence ID" value="NZ_BAAAYL010000001.1"/>
</dbReference>
<comment type="caution">
    <text evidence="3">The sequence shown here is derived from an EMBL/GenBank/DDBJ whole genome shotgun (WGS) entry which is preliminary data.</text>
</comment>
<dbReference type="SUPFAM" id="SSF55874">
    <property type="entry name" value="ATPase domain of HSP90 chaperone/DNA topoisomerase II/histidine kinase"/>
    <property type="match status" value="1"/>
</dbReference>
<evidence type="ECO:0000256" key="1">
    <source>
        <dbReference type="ARBA" id="ARBA00022527"/>
    </source>
</evidence>
<dbReference type="InterPro" id="IPR036890">
    <property type="entry name" value="HATPase_C_sf"/>
</dbReference>
<dbReference type="PANTHER" id="PTHR35526:SF3">
    <property type="entry name" value="ANTI-SIGMA-F FACTOR RSBW"/>
    <property type="match status" value="1"/>
</dbReference>